<dbReference type="AlphaFoldDB" id="A0A2I2GJM2"/>
<dbReference type="GeneID" id="36550062"/>
<dbReference type="Proteomes" id="UP000234275">
    <property type="component" value="Unassembled WGS sequence"/>
</dbReference>
<dbReference type="VEuPathDB" id="FungiDB:P170DRAFT_123092"/>
<organism evidence="1 2">
    <name type="scientific">Aspergillus steynii IBT 23096</name>
    <dbReference type="NCBI Taxonomy" id="1392250"/>
    <lineage>
        <taxon>Eukaryota</taxon>
        <taxon>Fungi</taxon>
        <taxon>Dikarya</taxon>
        <taxon>Ascomycota</taxon>
        <taxon>Pezizomycotina</taxon>
        <taxon>Eurotiomycetes</taxon>
        <taxon>Eurotiomycetidae</taxon>
        <taxon>Eurotiales</taxon>
        <taxon>Aspergillaceae</taxon>
        <taxon>Aspergillus</taxon>
        <taxon>Aspergillus subgen. Circumdati</taxon>
    </lineage>
</organism>
<name>A0A2I2GJM2_9EURO</name>
<reference evidence="1 2" key="1">
    <citation type="submission" date="2016-12" db="EMBL/GenBank/DDBJ databases">
        <title>The genomes of Aspergillus section Nigri reveals drivers in fungal speciation.</title>
        <authorList>
            <consortium name="DOE Joint Genome Institute"/>
            <person name="Vesth T.C."/>
            <person name="Nybo J."/>
            <person name="Theobald S."/>
            <person name="Brandl J."/>
            <person name="Frisvad J.C."/>
            <person name="Nielsen K.F."/>
            <person name="Lyhne E.K."/>
            <person name="Kogle M.E."/>
            <person name="Kuo A."/>
            <person name="Riley R."/>
            <person name="Clum A."/>
            <person name="Nolan M."/>
            <person name="Lipzen A."/>
            <person name="Salamov A."/>
            <person name="Henrissat B."/>
            <person name="Wiebenga A."/>
            <person name="De Vries R.P."/>
            <person name="Grigoriev I.V."/>
            <person name="Mortensen U.H."/>
            <person name="Andersen M.R."/>
            <person name="Baker S.E."/>
        </authorList>
    </citation>
    <scope>NUCLEOTIDE SEQUENCE [LARGE SCALE GENOMIC DNA]</scope>
    <source>
        <strain evidence="1 2">IBT 23096</strain>
    </source>
</reference>
<protein>
    <submittedName>
        <fullName evidence="1">Uncharacterized protein</fullName>
    </submittedName>
</protein>
<keyword evidence="2" id="KW-1185">Reference proteome</keyword>
<dbReference type="RefSeq" id="XP_024708385.1">
    <property type="nucleotide sequence ID" value="XM_024842367.1"/>
</dbReference>
<comment type="caution">
    <text evidence="1">The sequence shown here is derived from an EMBL/GenBank/DDBJ whole genome shotgun (WGS) entry which is preliminary data.</text>
</comment>
<evidence type="ECO:0000313" key="1">
    <source>
        <dbReference type="EMBL" id="PLB53083.1"/>
    </source>
</evidence>
<evidence type="ECO:0000313" key="2">
    <source>
        <dbReference type="Proteomes" id="UP000234275"/>
    </source>
</evidence>
<accession>A0A2I2GJM2</accession>
<dbReference type="EMBL" id="MSFO01000002">
    <property type="protein sequence ID" value="PLB53083.1"/>
    <property type="molecule type" value="Genomic_DNA"/>
</dbReference>
<sequence length="116" mass="13263">MISQSTRLSVRLQSPRAVLFLRPFLEYTIDVSSESWFGGKVSFLFFSFPFLFYHVLQFMIPPFPSIVDCGSSIRCLSHGRVIPAELSQPSRGSSFGLWYGDWILTNGDFSFFFLCP</sequence>
<gene>
    <name evidence="1" type="ORF">P170DRAFT_123092</name>
</gene>
<proteinExistence type="predicted"/>